<dbReference type="Pfam" id="PF13155">
    <property type="entry name" value="Toprim_2"/>
    <property type="match status" value="1"/>
</dbReference>
<accession>A0ABX2I5A7</accession>
<reference evidence="2 3" key="1">
    <citation type="journal article" date="2020" name="Cell Host Microbe">
        <title>Functional and Genomic Variation between Human-Derived Isolates of Lachnospiraceae Reveals Inter- and Intra-Species Diversity.</title>
        <authorList>
            <person name="Sorbara M.T."/>
            <person name="Littmann E.R."/>
            <person name="Fontana E."/>
            <person name="Moody T.U."/>
            <person name="Kohout C.E."/>
            <person name="Gjonbalaj M."/>
            <person name="Eaton V."/>
            <person name="Seok R."/>
            <person name="Leiner I.M."/>
            <person name="Pamer E.G."/>
        </authorList>
    </citation>
    <scope>NUCLEOTIDE SEQUENCE [LARGE SCALE GENOMIC DNA]</scope>
    <source>
        <strain evidence="2 3">MSK.14.57</strain>
    </source>
</reference>
<proteinExistence type="predicted"/>
<evidence type="ECO:0000313" key="2">
    <source>
        <dbReference type="EMBL" id="NSJ81101.1"/>
    </source>
</evidence>
<name>A0ABX2I5A7_ANAHA</name>
<dbReference type="InterPro" id="IPR036977">
    <property type="entry name" value="DNA_primase_Znf_CHC2"/>
</dbReference>
<protein>
    <submittedName>
        <fullName evidence="2">DUF3991 domain-containing protein</fullName>
    </submittedName>
</protein>
<dbReference type="Proteomes" id="UP001644750">
    <property type="component" value="Unassembled WGS sequence"/>
</dbReference>
<sequence length="301" mass="35340">MRSQRFSREQIAEADHRDILGVARELGLSFEKKKDTYKVPGYGGLFITPKKNAFHCFSAHLESEQNFGGGPIQLVMFIQQCSFIEAVSYLLGVKGLESYQRKTVKKEVTEFQLPERSESYRHIYAYLIKTRQINRWVVEEMINKKMLYENKYHSCCFVGYDFEGKPKHCAIRGTMTNKAFKGESPGSDKRYAFHLPGENHILHVYESPIDMMSYLTIYPSALLDHHIALCCLADTALREYLKHYPIKTIYLHLDNDEWGRKQTKNLFQYYQDQYEIWDESPFKGYKDFNEQLVSLKGDSRR</sequence>
<dbReference type="Gene3D" id="3.40.1360.10">
    <property type="match status" value="1"/>
</dbReference>
<dbReference type="Pfam" id="PF13154">
    <property type="entry name" value="DUF3991"/>
    <property type="match status" value="1"/>
</dbReference>
<dbReference type="EMBL" id="JAAITB010000068">
    <property type="protein sequence ID" value="NSJ81101.1"/>
    <property type="molecule type" value="Genomic_DNA"/>
</dbReference>
<gene>
    <name evidence="2" type="ORF">G5A72_16295</name>
</gene>
<organism evidence="2 3">
    <name type="scientific">Anaerostipes hadrus</name>
    <dbReference type="NCBI Taxonomy" id="649756"/>
    <lineage>
        <taxon>Bacteria</taxon>
        <taxon>Bacillati</taxon>
        <taxon>Bacillota</taxon>
        <taxon>Clostridia</taxon>
        <taxon>Lachnospirales</taxon>
        <taxon>Lachnospiraceae</taxon>
        <taxon>Anaerostipes</taxon>
    </lineage>
</organism>
<comment type="caution">
    <text evidence="2">The sequence shown here is derived from an EMBL/GenBank/DDBJ whole genome shotgun (WGS) entry which is preliminary data.</text>
</comment>
<dbReference type="InterPro" id="IPR025054">
    <property type="entry name" value="DUF3991"/>
</dbReference>
<evidence type="ECO:0000313" key="3">
    <source>
        <dbReference type="Proteomes" id="UP001644750"/>
    </source>
</evidence>
<evidence type="ECO:0000259" key="1">
    <source>
        <dbReference type="Pfam" id="PF13154"/>
    </source>
</evidence>
<dbReference type="Gene3D" id="3.90.580.10">
    <property type="entry name" value="Zinc finger, CHC2-type domain"/>
    <property type="match status" value="1"/>
</dbReference>
<feature type="domain" description="DUF3991" evidence="1">
    <location>
        <begin position="125"/>
        <end position="197"/>
    </location>
</feature>
<dbReference type="RefSeq" id="WP_173726329.1">
    <property type="nucleotide sequence ID" value="NZ_JAAIQB010000013.1"/>
</dbReference>
<dbReference type="SUPFAM" id="SSF57783">
    <property type="entry name" value="Zinc beta-ribbon"/>
    <property type="match status" value="1"/>
</dbReference>
<keyword evidence="3" id="KW-1185">Reference proteome</keyword>